<keyword evidence="5" id="KW-1185">Reference proteome</keyword>
<evidence type="ECO:0000313" key="3">
    <source>
        <dbReference type="EMBL" id="CAL1126512.1"/>
    </source>
</evidence>
<comment type="caution">
    <text evidence="2">The sequence shown here is derived from an EMBL/GenBank/DDBJ whole genome shotgun (WGS) entry which is preliminary data.</text>
</comment>
<dbReference type="EMBL" id="CAMXCT030000055">
    <property type="protein sequence ID" value="CAL4760449.1"/>
    <property type="molecule type" value="Genomic_DNA"/>
</dbReference>
<evidence type="ECO:0000256" key="1">
    <source>
        <dbReference type="SAM" id="MobiDB-lite"/>
    </source>
</evidence>
<dbReference type="Proteomes" id="UP001152797">
    <property type="component" value="Unassembled WGS sequence"/>
</dbReference>
<gene>
    <name evidence="2" type="ORF">C1SCF055_LOCUS1660</name>
</gene>
<organism evidence="2">
    <name type="scientific">Cladocopium goreaui</name>
    <dbReference type="NCBI Taxonomy" id="2562237"/>
    <lineage>
        <taxon>Eukaryota</taxon>
        <taxon>Sar</taxon>
        <taxon>Alveolata</taxon>
        <taxon>Dinophyceae</taxon>
        <taxon>Suessiales</taxon>
        <taxon>Symbiodiniaceae</taxon>
        <taxon>Cladocopium</taxon>
    </lineage>
</organism>
<feature type="compositionally biased region" description="Polar residues" evidence="1">
    <location>
        <begin position="587"/>
        <end position="597"/>
    </location>
</feature>
<dbReference type="AlphaFoldDB" id="A0A9P1BGZ3"/>
<protein>
    <submittedName>
        <fullName evidence="4">USP domain-containing protein</fullName>
    </submittedName>
</protein>
<reference evidence="2" key="1">
    <citation type="submission" date="2022-10" db="EMBL/GenBank/DDBJ databases">
        <authorList>
            <person name="Chen Y."/>
            <person name="Dougan E. K."/>
            <person name="Chan C."/>
            <person name="Rhodes N."/>
            <person name="Thang M."/>
        </authorList>
    </citation>
    <scope>NUCLEOTIDE SEQUENCE</scope>
</reference>
<feature type="compositionally biased region" description="Basic and acidic residues" evidence="1">
    <location>
        <begin position="293"/>
        <end position="304"/>
    </location>
</feature>
<dbReference type="EMBL" id="CAMXCT010000055">
    <property type="protein sequence ID" value="CAI3973137.1"/>
    <property type="molecule type" value="Genomic_DNA"/>
</dbReference>
<evidence type="ECO:0000313" key="2">
    <source>
        <dbReference type="EMBL" id="CAI3973137.1"/>
    </source>
</evidence>
<name>A0A9P1BGZ3_9DINO</name>
<evidence type="ECO:0000313" key="4">
    <source>
        <dbReference type="EMBL" id="CAL4760449.1"/>
    </source>
</evidence>
<dbReference type="EMBL" id="CAMXCT020000055">
    <property type="protein sequence ID" value="CAL1126512.1"/>
    <property type="molecule type" value="Genomic_DNA"/>
</dbReference>
<evidence type="ECO:0000313" key="5">
    <source>
        <dbReference type="Proteomes" id="UP001152797"/>
    </source>
</evidence>
<feature type="region of interest" description="Disordered" evidence="1">
    <location>
        <begin position="584"/>
        <end position="656"/>
    </location>
</feature>
<feature type="region of interest" description="Disordered" evidence="1">
    <location>
        <begin position="138"/>
        <end position="165"/>
    </location>
</feature>
<feature type="region of interest" description="Disordered" evidence="1">
    <location>
        <begin position="290"/>
        <end position="317"/>
    </location>
</feature>
<proteinExistence type="predicted"/>
<accession>A0A9P1BGZ3</accession>
<feature type="compositionally biased region" description="Basic and acidic residues" evidence="1">
    <location>
        <begin position="141"/>
        <end position="152"/>
    </location>
</feature>
<sequence length="656" mass="73619">MSPAVEVQPDEGPSDFCKQKVMNDTESLLGDLDALFFNSWARPGDDLQPEIMLICQKWKQKQLQQASSENSAETVGMMDAWIEKVLEELQRVLCEEASTVHGRVSGETNIWMLQPKILESWQRLCGDSTPVLKATVTTTEAPKRSAEIEKEPMSPAVEVKPDEGPSDFCKQKVMNDTESLLGDLDALFFNSWARPGDDLQPEIMLICQKWKQKQLQQASSENSAETVGMMDAWIEKVLEELQRVLCEEASTVHGRVSGETNIWMLQPKILESWQRLCGDSTPVLKATVTTTEAPKRSAEIEKEPMSPAVEVKPDEGPSDFCKQKVMNDTESLLGDLDALFFNSWARPGDDLQPEIMLICQKWKQKQLQQASSENSAETVSMMDAWIEKVLEELQRVLCEEASTVHGRVSGETNIWMLQPKILESWQRLCGDSTPVLKATVTTTEAPKRSAEIEIKPMSPAVEVKPDQGPSDFCKQKVFRGIPRLLGDLEGLFADSWARPGVDLQPEMTELCQTWKSKQLQQLTQVEASETLPWIQTLLDQVEKVLHQEAVTADGRLLGTDFTRCQQQIVESWEKDNPTALLRDVKTSNRAKSSQAANSGAKATKMSDAKQRSSAVHETQRPQRSQRPGEFLRVKKRQALPQAGSILMKESRDQAHP</sequence>
<feature type="compositionally biased region" description="Polar residues" evidence="1">
    <location>
        <begin position="611"/>
        <end position="625"/>
    </location>
</feature>
<reference evidence="3" key="2">
    <citation type="submission" date="2024-04" db="EMBL/GenBank/DDBJ databases">
        <authorList>
            <person name="Chen Y."/>
            <person name="Shah S."/>
            <person name="Dougan E. K."/>
            <person name="Thang M."/>
            <person name="Chan C."/>
        </authorList>
    </citation>
    <scope>NUCLEOTIDE SEQUENCE [LARGE SCALE GENOMIC DNA]</scope>
</reference>